<comment type="caution">
    <text evidence="1">The sequence shown here is derived from an EMBL/GenBank/DDBJ whole genome shotgun (WGS) entry which is preliminary data.</text>
</comment>
<dbReference type="AlphaFoldDB" id="A0A4Q9L5G3"/>
<proteinExistence type="predicted"/>
<dbReference type="EMBL" id="PITI01001038">
    <property type="protein sequence ID" value="TBU02829.1"/>
    <property type="molecule type" value="Genomic_DNA"/>
</dbReference>
<evidence type="ECO:0000313" key="2">
    <source>
        <dbReference type="Proteomes" id="UP000291404"/>
    </source>
</evidence>
<accession>A0A4Q9L5G3</accession>
<protein>
    <submittedName>
        <fullName evidence="1">Uncharacterized protein</fullName>
    </submittedName>
</protein>
<name>A0A4Q9L5G3_9MICR</name>
<sequence length="239" mass="28436">MLKLLEVCYSNNERFDRLNDQFCFKYNNNIILFRLIFYNMLSGIKDFDCKKNFYIVISSLIYFNDIGGINQTRNKKIIYCIQLNILLHSIFFQNSIDKDVNKAIEFCKSTVLNAKKKSNSYEKDCFKKFFLNLRDIDLIIKYTEICSSTEKNASLEATDNDKSFSTKLKHISKNLDNKEKYKGKDSEYFSDLFICEAIMARICSRKIYKAIHLQNSFYTYVRKRNLKELRNKLIRLLND</sequence>
<evidence type="ECO:0000313" key="1">
    <source>
        <dbReference type="EMBL" id="TBU02829.1"/>
    </source>
</evidence>
<keyword evidence="2" id="KW-1185">Reference proteome</keyword>
<dbReference type="VEuPathDB" id="MicrosporidiaDB:CWI39_1099p0010"/>
<gene>
    <name evidence="1" type="ORF">CWI36_1038p0030</name>
</gene>
<dbReference type="Proteomes" id="UP000291404">
    <property type="component" value="Unassembled WGS sequence"/>
</dbReference>
<organism evidence="1 2">
    <name type="scientific">Hamiltosporidium magnivora</name>
    <dbReference type="NCBI Taxonomy" id="148818"/>
    <lineage>
        <taxon>Eukaryota</taxon>
        <taxon>Fungi</taxon>
        <taxon>Fungi incertae sedis</taxon>
        <taxon>Microsporidia</taxon>
        <taxon>Dubosqiidae</taxon>
        <taxon>Hamiltosporidium</taxon>
    </lineage>
</organism>
<dbReference type="VEuPathDB" id="MicrosporidiaDB:CWI36_1038p0030"/>
<reference evidence="1 2" key="1">
    <citation type="submission" date="2017-12" db="EMBL/GenBank/DDBJ databases">
        <authorList>
            <person name="Pombert J.-F."/>
            <person name="Haag K.L."/>
            <person name="Ebert D."/>
        </authorList>
    </citation>
    <scope>NUCLEOTIDE SEQUENCE [LARGE SCALE GENOMIC DNA]</scope>
    <source>
        <strain evidence="1">BE-OM-2</strain>
    </source>
</reference>